<dbReference type="Gene3D" id="3.40.50.150">
    <property type="entry name" value="Vaccinia Virus protein VP39"/>
    <property type="match status" value="1"/>
</dbReference>
<dbReference type="GO" id="GO:0008168">
    <property type="term" value="F:methyltransferase activity"/>
    <property type="evidence" value="ECO:0007669"/>
    <property type="project" value="UniProtKB-KW"/>
</dbReference>
<reference evidence="2 3" key="1">
    <citation type="submission" date="2020-03" db="EMBL/GenBank/DDBJ databases">
        <title>Two novel Motilibacter sp.</title>
        <authorList>
            <person name="Liu S."/>
        </authorList>
    </citation>
    <scope>NUCLEOTIDE SEQUENCE [LARGE SCALE GENOMIC DNA]</scope>
    <source>
        <strain evidence="2 3">E257</strain>
    </source>
</reference>
<evidence type="ECO:0000259" key="1">
    <source>
        <dbReference type="Pfam" id="PF08241"/>
    </source>
</evidence>
<dbReference type="SUPFAM" id="SSF53335">
    <property type="entry name" value="S-adenosyl-L-methionine-dependent methyltransferases"/>
    <property type="match status" value="1"/>
</dbReference>
<feature type="domain" description="Methyltransferase type 11" evidence="1">
    <location>
        <begin position="35"/>
        <end position="128"/>
    </location>
</feature>
<dbReference type="InterPro" id="IPR013216">
    <property type="entry name" value="Methyltransf_11"/>
</dbReference>
<gene>
    <name evidence="2" type="ORF">G9H71_14285</name>
</gene>
<dbReference type="PANTHER" id="PTHR43591">
    <property type="entry name" value="METHYLTRANSFERASE"/>
    <property type="match status" value="1"/>
</dbReference>
<keyword evidence="2" id="KW-0489">Methyltransferase</keyword>
<dbReference type="Pfam" id="PF08241">
    <property type="entry name" value="Methyltransf_11"/>
    <property type="match status" value="1"/>
</dbReference>
<protein>
    <submittedName>
        <fullName evidence="2">Methyltransferase domain-containing protein</fullName>
    </submittedName>
</protein>
<name>A0ABX0GVJ3_9ACTN</name>
<dbReference type="CDD" id="cd02440">
    <property type="entry name" value="AdoMet_MTases"/>
    <property type="match status" value="1"/>
</dbReference>
<dbReference type="Proteomes" id="UP000800981">
    <property type="component" value="Unassembled WGS sequence"/>
</dbReference>
<keyword evidence="2" id="KW-0808">Transferase</keyword>
<dbReference type="GO" id="GO:0032259">
    <property type="term" value="P:methylation"/>
    <property type="evidence" value="ECO:0007669"/>
    <property type="project" value="UniProtKB-KW"/>
</dbReference>
<dbReference type="InterPro" id="IPR029063">
    <property type="entry name" value="SAM-dependent_MTases_sf"/>
</dbReference>
<sequence length="259" mass="27551">MWALGNYPAVVDEVIAPLGPILVEASGVRAGERVLDVAAGSGNVALPAAAAGADVLATDLTPELLEVGRKQADRAGVRLEWQEADAEALPLADASFDAVLSCVGVMFAPHHQRTADELVRVCRPGGRIGLINWTPEGFIGQLFATMKPYAPPPPPGASPPPLWGSEDHVRTLLGDAVVDVQARRQALPVCRFSSGEELRDFFKAVYGPTIAVFRSLEGDAERTAALDAAIADLARRFTVGAGGSFEMEWEYLLLTALRR</sequence>
<keyword evidence="3" id="KW-1185">Reference proteome</keyword>
<proteinExistence type="predicted"/>
<evidence type="ECO:0000313" key="2">
    <source>
        <dbReference type="EMBL" id="NHC14953.1"/>
    </source>
</evidence>
<dbReference type="PANTHER" id="PTHR43591:SF24">
    <property type="entry name" value="2-METHOXY-6-POLYPRENYL-1,4-BENZOQUINOL METHYLASE, MITOCHONDRIAL"/>
    <property type="match status" value="1"/>
</dbReference>
<organism evidence="2 3">
    <name type="scientific">Motilibacter deserti</name>
    <dbReference type="NCBI Taxonomy" id="2714956"/>
    <lineage>
        <taxon>Bacteria</taxon>
        <taxon>Bacillati</taxon>
        <taxon>Actinomycetota</taxon>
        <taxon>Actinomycetes</taxon>
        <taxon>Motilibacterales</taxon>
        <taxon>Motilibacteraceae</taxon>
        <taxon>Motilibacter</taxon>
    </lineage>
</organism>
<comment type="caution">
    <text evidence="2">The sequence shown here is derived from an EMBL/GenBank/DDBJ whole genome shotgun (WGS) entry which is preliminary data.</text>
</comment>
<dbReference type="RefSeq" id="WP_166283021.1">
    <property type="nucleotide sequence ID" value="NZ_JAANNP010000013.1"/>
</dbReference>
<evidence type="ECO:0000313" key="3">
    <source>
        <dbReference type="Proteomes" id="UP000800981"/>
    </source>
</evidence>
<accession>A0ABX0GVJ3</accession>
<dbReference type="EMBL" id="JAANNP010000013">
    <property type="protein sequence ID" value="NHC14953.1"/>
    <property type="molecule type" value="Genomic_DNA"/>
</dbReference>